<name>A0A9P8RQF8_9PEZI</name>
<organism evidence="3 4">
    <name type="scientific">Truncatella angustata</name>
    <dbReference type="NCBI Taxonomy" id="152316"/>
    <lineage>
        <taxon>Eukaryota</taxon>
        <taxon>Fungi</taxon>
        <taxon>Dikarya</taxon>
        <taxon>Ascomycota</taxon>
        <taxon>Pezizomycotina</taxon>
        <taxon>Sordariomycetes</taxon>
        <taxon>Xylariomycetidae</taxon>
        <taxon>Amphisphaeriales</taxon>
        <taxon>Sporocadaceae</taxon>
        <taxon>Truncatella</taxon>
    </lineage>
</organism>
<dbReference type="GO" id="GO:0016787">
    <property type="term" value="F:hydrolase activity"/>
    <property type="evidence" value="ECO:0007669"/>
    <property type="project" value="UniProtKB-KW"/>
</dbReference>
<reference evidence="3" key="1">
    <citation type="journal article" date="2021" name="Nat. Commun.">
        <title>Genetic determinants of endophytism in the Arabidopsis root mycobiome.</title>
        <authorList>
            <person name="Mesny F."/>
            <person name="Miyauchi S."/>
            <person name="Thiergart T."/>
            <person name="Pickel B."/>
            <person name="Atanasova L."/>
            <person name="Karlsson M."/>
            <person name="Huettel B."/>
            <person name="Barry K.W."/>
            <person name="Haridas S."/>
            <person name="Chen C."/>
            <person name="Bauer D."/>
            <person name="Andreopoulos W."/>
            <person name="Pangilinan J."/>
            <person name="LaButti K."/>
            <person name="Riley R."/>
            <person name="Lipzen A."/>
            <person name="Clum A."/>
            <person name="Drula E."/>
            <person name="Henrissat B."/>
            <person name="Kohler A."/>
            <person name="Grigoriev I.V."/>
            <person name="Martin F.M."/>
            <person name="Hacquard S."/>
        </authorList>
    </citation>
    <scope>NUCLEOTIDE SEQUENCE</scope>
    <source>
        <strain evidence="3">MPI-SDFR-AT-0073</strain>
    </source>
</reference>
<evidence type="ECO:0000259" key="2">
    <source>
        <dbReference type="Pfam" id="PF00135"/>
    </source>
</evidence>
<keyword evidence="4" id="KW-1185">Reference proteome</keyword>
<evidence type="ECO:0000313" key="4">
    <source>
        <dbReference type="Proteomes" id="UP000758603"/>
    </source>
</evidence>
<sequence>MANMKLTILSLLALATNTIVGQEAKHPGSDQLTVRTSTGTFTGLIDPEFPNTRQFRAIPFAKPPVLSRRWLPPEKLSPSNEHRNATRFPPSCPQFVSAVPSFWNSDLTRGNLIYNGNQNDSSGLVGAATSEDCLYLAVWTPKVAAPKAGLPVLFFMTGGGFIIGGVDIPWQMPTSWVERSQSHIVVTINYRLNIFGFPYARGLVNDHQNLGIIDQRVALEWVRDNIAAFGGDPSRITQMGRSAGAVSVDVHAYAFSEDPIAQAYYMQSGTIFGANIQDKDPAYSNFTFVARHFGCDNSNSDVENKDGAAELDCMRQVSFKEITNFVGQYGDRGETPALRFSLVPDDRIVFTNYNERAEAGSIARIPVIISNTANEASSGVPWPANLTTGPDQSMVTALDIEIMVCPTFNSTVYRNRMGEDVPVFRFQHAGTFPNLNYYPWLGAYHASDIPITFGTYRLLDHVANTTQFEIDVSLSMQDHILAFVKDPYNGPQETMGWKPIVTSDQNNGDLIRFGADGVVSQHIDSVEVDGVCLGLREYDPFP</sequence>
<feature type="signal peptide" evidence="1">
    <location>
        <begin position="1"/>
        <end position="21"/>
    </location>
</feature>
<accession>A0A9P8RQF8</accession>
<evidence type="ECO:0000313" key="3">
    <source>
        <dbReference type="EMBL" id="KAH6647927.1"/>
    </source>
</evidence>
<comment type="caution">
    <text evidence="3">The sequence shown here is derived from an EMBL/GenBank/DDBJ whole genome shotgun (WGS) entry which is preliminary data.</text>
</comment>
<dbReference type="InterPro" id="IPR050309">
    <property type="entry name" value="Type-B_Carboxylest/Lipase"/>
</dbReference>
<keyword evidence="1" id="KW-0732">Signal</keyword>
<dbReference type="Pfam" id="PF00135">
    <property type="entry name" value="COesterase"/>
    <property type="match status" value="1"/>
</dbReference>
<dbReference type="EMBL" id="JAGPXC010000008">
    <property type="protein sequence ID" value="KAH6647927.1"/>
    <property type="molecule type" value="Genomic_DNA"/>
</dbReference>
<keyword evidence="3" id="KW-0378">Hydrolase</keyword>
<evidence type="ECO:0000256" key="1">
    <source>
        <dbReference type="SAM" id="SignalP"/>
    </source>
</evidence>
<dbReference type="AlphaFoldDB" id="A0A9P8RQF8"/>
<feature type="chain" id="PRO_5040344603" evidence="1">
    <location>
        <begin position="22"/>
        <end position="542"/>
    </location>
</feature>
<dbReference type="OrthoDB" id="408631at2759"/>
<dbReference type="InterPro" id="IPR029058">
    <property type="entry name" value="AB_hydrolase_fold"/>
</dbReference>
<dbReference type="SUPFAM" id="SSF53474">
    <property type="entry name" value="alpha/beta-Hydrolases"/>
    <property type="match status" value="1"/>
</dbReference>
<proteinExistence type="predicted"/>
<protein>
    <submittedName>
        <fullName evidence="3">Fatty acyl-CoA hydrolase</fullName>
    </submittedName>
</protein>
<feature type="domain" description="Carboxylesterase type B" evidence="2">
    <location>
        <begin position="31"/>
        <end position="378"/>
    </location>
</feature>
<dbReference type="GeneID" id="70125583"/>
<dbReference type="InterPro" id="IPR002018">
    <property type="entry name" value="CarbesteraseB"/>
</dbReference>
<gene>
    <name evidence="3" type="ORF">BKA67DRAFT_401125</name>
</gene>
<dbReference type="Proteomes" id="UP000758603">
    <property type="component" value="Unassembled WGS sequence"/>
</dbReference>
<dbReference type="PANTHER" id="PTHR11559">
    <property type="entry name" value="CARBOXYLESTERASE"/>
    <property type="match status" value="1"/>
</dbReference>
<dbReference type="Gene3D" id="3.40.50.1820">
    <property type="entry name" value="alpha/beta hydrolase"/>
    <property type="match status" value="1"/>
</dbReference>
<dbReference type="RefSeq" id="XP_045954439.1">
    <property type="nucleotide sequence ID" value="XM_046096691.1"/>
</dbReference>